<keyword evidence="1" id="KW-0732">Signal</keyword>
<keyword evidence="4" id="KW-1185">Reference proteome</keyword>
<evidence type="ECO:0000259" key="2">
    <source>
        <dbReference type="Pfam" id="PF07833"/>
    </source>
</evidence>
<accession>A0A2P6MHX5</accession>
<dbReference type="AlphaFoldDB" id="A0A2P6MHX5"/>
<feature type="chain" id="PRO_5015143442" description="Copper amine oxidase-like N-terminal domain-containing protein" evidence="1">
    <location>
        <begin position="24"/>
        <end position="341"/>
    </location>
</feature>
<evidence type="ECO:0000256" key="1">
    <source>
        <dbReference type="SAM" id="SignalP"/>
    </source>
</evidence>
<organism evidence="3 4">
    <name type="scientific">Alkalicoccus urumqiensis</name>
    <name type="common">Bacillus urumqiensis</name>
    <dbReference type="NCBI Taxonomy" id="1548213"/>
    <lineage>
        <taxon>Bacteria</taxon>
        <taxon>Bacillati</taxon>
        <taxon>Bacillota</taxon>
        <taxon>Bacilli</taxon>
        <taxon>Bacillales</taxon>
        <taxon>Bacillaceae</taxon>
        <taxon>Alkalicoccus</taxon>
    </lineage>
</organism>
<proteinExistence type="predicted"/>
<evidence type="ECO:0000313" key="3">
    <source>
        <dbReference type="EMBL" id="PRO65877.1"/>
    </source>
</evidence>
<dbReference type="Proteomes" id="UP000243650">
    <property type="component" value="Unassembled WGS sequence"/>
</dbReference>
<sequence length="341" mass="38309">MKKGASLLFAIIVFFMLVPAAHAAQPLVVVNGQVLEGDQPPLMKNYRTLVPLRAAAEALGAEVSWEAGTITIEKDGGVIQLRVNNTRAVVNGGNVTLDVPAEVTKNNRTVIPLRFVSEHLGADVTWDSRKRVASITDERDRSGLIEEIYEKGELFEDIILYAFTHNLPIHAVSDDLEKYATPSYIYSEGQRLLSDHTLCYECDSRYFPWHISPELEMSIEPIAPTLMELRTFIRGTAMEDSTAAVYTVEQINGEWLIDSYRQGPARLSRPMTANEAAYMLKKEELVPDDAILHHSHTYPHISGPSYDWTSRDPHHYFFVESRIGNRNMYINVFDGTINGGI</sequence>
<evidence type="ECO:0000313" key="4">
    <source>
        <dbReference type="Proteomes" id="UP000243650"/>
    </source>
</evidence>
<reference evidence="3 4" key="1">
    <citation type="submission" date="2018-03" db="EMBL/GenBank/DDBJ databases">
        <title>Bacillus urumqiensis sp. nov., a moderately haloalkaliphilic bacterium isolated from a salt lake.</title>
        <authorList>
            <person name="Zhao B."/>
            <person name="Liao Z."/>
        </authorList>
    </citation>
    <scope>NUCLEOTIDE SEQUENCE [LARGE SCALE GENOMIC DNA]</scope>
    <source>
        <strain evidence="3 4">BZ-SZ-XJ18</strain>
    </source>
</reference>
<dbReference type="RefSeq" id="WP_105958973.1">
    <property type="nucleotide sequence ID" value="NZ_PVNS01000006.1"/>
</dbReference>
<dbReference type="EMBL" id="PVNS01000006">
    <property type="protein sequence ID" value="PRO65877.1"/>
    <property type="molecule type" value="Genomic_DNA"/>
</dbReference>
<feature type="domain" description="Copper amine oxidase-like N-terminal" evidence="2">
    <location>
        <begin position="29"/>
        <end position="135"/>
    </location>
</feature>
<dbReference type="OrthoDB" id="366502at2"/>
<protein>
    <recommendedName>
        <fullName evidence="2">Copper amine oxidase-like N-terminal domain-containing protein</fullName>
    </recommendedName>
</protein>
<dbReference type="Gene3D" id="3.30.457.10">
    <property type="entry name" value="Copper amine oxidase-like, N-terminal domain"/>
    <property type="match status" value="1"/>
</dbReference>
<dbReference type="SUPFAM" id="SSF55383">
    <property type="entry name" value="Copper amine oxidase, domain N"/>
    <property type="match status" value="1"/>
</dbReference>
<dbReference type="Pfam" id="PF07833">
    <property type="entry name" value="Cu_amine_oxidN1"/>
    <property type="match status" value="1"/>
</dbReference>
<dbReference type="InterPro" id="IPR036582">
    <property type="entry name" value="Mao_N_sf"/>
</dbReference>
<name>A0A2P6MHX5_ALKUR</name>
<dbReference type="InterPro" id="IPR012854">
    <property type="entry name" value="Cu_amine_oxidase-like_N"/>
</dbReference>
<feature type="signal peptide" evidence="1">
    <location>
        <begin position="1"/>
        <end position="23"/>
    </location>
</feature>
<gene>
    <name evidence="3" type="ORF">C6I21_08250</name>
</gene>
<comment type="caution">
    <text evidence="3">The sequence shown here is derived from an EMBL/GenBank/DDBJ whole genome shotgun (WGS) entry which is preliminary data.</text>
</comment>